<dbReference type="GO" id="GO:0004820">
    <property type="term" value="F:glycine-tRNA ligase activity"/>
    <property type="evidence" value="ECO:0007669"/>
    <property type="project" value="UniProtKB-UniRule"/>
</dbReference>
<dbReference type="PANTHER" id="PTHR30075:SF2">
    <property type="entry name" value="GLYCINE--TRNA LIGASE, CHLOROPLASTIC_MITOCHONDRIAL 2"/>
    <property type="match status" value="1"/>
</dbReference>
<dbReference type="GO" id="GO:0006426">
    <property type="term" value="P:glycyl-tRNA aminoacylation"/>
    <property type="evidence" value="ECO:0007669"/>
    <property type="project" value="UniProtKB-UniRule"/>
</dbReference>
<evidence type="ECO:0000256" key="4">
    <source>
        <dbReference type="ARBA" id="ARBA00022598"/>
    </source>
</evidence>
<keyword evidence="5 10" id="KW-0547">Nucleotide-binding</keyword>
<evidence type="ECO:0000256" key="7">
    <source>
        <dbReference type="ARBA" id="ARBA00022917"/>
    </source>
</evidence>
<proteinExistence type="inferred from homology"/>
<dbReference type="NCBIfam" id="TIGR00211">
    <property type="entry name" value="glyS"/>
    <property type="match status" value="1"/>
</dbReference>
<evidence type="ECO:0000256" key="6">
    <source>
        <dbReference type="ARBA" id="ARBA00022840"/>
    </source>
</evidence>
<evidence type="ECO:0000256" key="5">
    <source>
        <dbReference type="ARBA" id="ARBA00022741"/>
    </source>
</evidence>
<dbReference type="AlphaFoldDB" id="A0A8K2A6X3"/>
<dbReference type="Proteomes" id="UP000607397">
    <property type="component" value="Unassembled WGS sequence"/>
</dbReference>
<keyword evidence="6 10" id="KW-0067">ATP-binding</keyword>
<evidence type="ECO:0000256" key="8">
    <source>
        <dbReference type="ARBA" id="ARBA00023146"/>
    </source>
</evidence>
<evidence type="ECO:0000256" key="10">
    <source>
        <dbReference type="HAMAP-Rule" id="MF_00255"/>
    </source>
</evidence>
<dbReference type="PRINTS" id="PR01045">
    <property type="entry name" value="TRNASYNTHGB"/>
</dbReference>
<dbReference type="InterPro" id="IPR006194">
    <property type="entry name" value="Gly-tRNA-synth_heterodimer"/>
</dbReference>
<dbReference type="Pfam" id="PF02092">
    <property type="entry name" value="tRNA_synt_2f"/>
    <property type="match status" value="1"/>
</dbReference>
<keyword evidence="3 10" id="KW-0963">Cytoplasm</keyword>
<dbReference type="GO" id="GO:0005829">
    <property type="term" value="C:cytosol"/>
    <property type="evidence" value="ECO:0007669"/>
    <property type="project" value="TreeGrafter"/>
</dbReference>
<dbReference type="HAMAP" id="MF_00255">
    <property type="entry name" value="Gly_tRNA_synth_beta"/>
    <property type="match status" value="1"/>
</dbReference>
<dbReference type="EC" id="6.1.1.14" evidence="10"/>
<dbReference type="GO" id="GO:0004814">
    <property type="term" value="F:arginine-tRNA ligase activity"/>
    <property type="evidence" value="ECO:0007669"/>
    <property type="project" value="InterPro"/>
</dbReference>
<dbReference type="Pfam" id="PF05746">
    <property type="entry name" value="DALR_1"/>
    <property type="match status" value="1"/>
</dbReference>
<keyword evidence="8 10" id="KW-0030">Aminoacyl-tRNA synthetase</keyword>
<dbReference type="GO" id="GO:0005524">
    <property type="term" value="F:ATP binding"/>
    <property type="evidence" value="ECO:0007669"/>
    <property type="project" value="UniProtKB-UniRule"/>
</dbReference>
<dbReference type="InterPro" id="IPR015944">
    <property type="entry name" value="Gly-tRNA-synth_bsu"/>
</dbReference>
<protein>
    <recommendedName>
        <fullName evidence="10">Glycine--tRNA ligase beta subunit</fullName>
        <ecNumber evidence="10">6.1.1.14</ecNumber>
    </recommendedName>
    <alternativeName>
        <fullName evidence="10">Glycyl-tRNA synthetase beta subunit</fullName>
        <shortName evidence="10">GlyRS</shortName>
    </alternativeName>
</protein>
<evidence type="ECO:0000256" key="1">
    <source>
        <dbReference type="ARBA" id="ARBA00004496"/>
    </source>
</evidence>
<dbReference type="PROSITE" id="PS50861">
    <property type="entry name" value="AA_TRNA_LIGASE_II_GLYAB"/>
    <property type="match status" value="1"/>
</dbReference>
<feature type="domain" description="DALR anticodon binding" evidence="11">
    <location>
        <begin position="606"/>
        <end position="703"/>
    </location>
</feature>
<name>A0A8K2A6X3_9CYAN</name>
<dbReference type="EMBL" id="WVIC01000005">
    <property type="protein sequence ID" value="NCJ05649.1"/>
    <property type="molecule type" value="Genomic_DNA"/>
</dbReference>
<organism evidence="12 13">
    <name type="scientific">Petrachloros mirabilis ULC683</name>
    <dbReference type="NCBI Taxonomy" id="2781853"/>
    <lineage>
        <taxon>Bacteria</taxon>
        <taxon>Bacillati</taxon>
        <taxon>Cyanobacteriota</taxon>
        <taxon>Cyanophyceae</taxon>
        <taxon>Synechococcales</taxon>
        <taxon>Petrachlorosaceae</taxon>
        <taxon>Petrachloros</taxon>
        <taxon>Petrachloros mirabilis</taxon>
    </lineage>
</organism>
<comment type="similarity">
    <text evidence="2 10">Belongs to the class-II aminoacyl-tRNA synthetase family.</text>
</comment>
<dbReference type="RefSeq" id="WP_161824125.1">
    <property type="nucleotide sequence ID" value="NZ_WVIC01000005.1"/>
</dbReference>
<dbReference type="PANTHER" id="PTHR30075">
    <property type="entry name" value="GLYCYL-TRNA SYNTHETASE"/>
    <property type="match status" value="1"/>
</dbReference>
<accession>A0A8K2A6X3</accession>
<keyword evidence="13" id="KW-1185">Reference proteome</keyword>
<evidence type="ECO:0000256" key="9">
    <source>
        <dbReference type="ARBA" id="ARBA00047937"/>
    </source>
</evidence>
<dbReference type="SUPFAM" id="SSF109604">
    <property type="entry name" value="HD-domain/PDEase-like"/>
    <property type="match status" value="1"/>
</dbReference>
<comment type="subcellular location">
    <subcellularLocation>
        <location evidence="1 10">Cytoplasm</location>
    </subcellularLocation>
</comment>
<gene>
    <name evidence="10" type="primary">glyS</name>
    <name evidence="12" type="ORF">GS597_03815</name>
</gene>
<dbReference type="InterPro" id="IPR008909">
    <property type="entry name" value="DALR_anticod-bd"/>
</dbReference>
<evidence type="ECO:0000256" key="2">
    <source>
        <dbReference type="ARBA" id="ARBA00008226"/>
    </source>
</evidence>
<keyword evidence="4 10" id="KW-0436">Ligase</keyword>
<comment type="caution">
    <text evidence="12">The sequence shown here is derived from an EMBL/GenBank/DDBJ whole genome shotgun (WGS) entry which is preliminary data.</text>
</comment>
<evidence type="ECO:0000256" key="3">
    <source>
        <dbReference type="ARBA" id="ARBA00022490"/>
    </source>
</evidence>
<comment type="catalytic activity">
    <reaction evidence="9 10">
        <text>tRNA(Gly) + glycine + ATP = glycyl-tRNA(Gly) + AMP + diphosphate</text>
        <dbReference type="Rhea" id="RHEA:16013"/>
        <dbReference type="Rhea" id="RHEA-COMP:9664"/>
        <dbReference type="Rhea" id="RHEA-COMP:9683"/>
        <dbReference type="ChEBI" id="CHEBI:30616"/>
        <dbReference type="ChEBI" id="CHEBI:33019"/>
        <dbReference type="ChEBI" id="CHEBI:57305"/>
        <dbReference type="ChEBI" id="CHEBI:78442"/>
        <dbReference type="ChEBI" id="CHEBI:78522"/>
        <dbReference type="ChEBI" id="CHEBI:456215"/>
        <dbReference type="EC" id="6.1.1.14"/>
    </reaction>
</comment>
<reference evidence="12" key="1">
    <citation type="submission" date="2019-12" db="EMBL/GenBank/DDBJ databases">
        <title>High-Quality draft genome sequences of three cyanobacteria isolated from the limestone walls of the Old Cathedral of Coimbra.</title>
        <authorList>
            <person name="Tiago I."/>
            <person name="Soares F."/>
            <person name="Portugal A."/>
        </authorList>
    </citation>
    <scope>NUCLEOTIDE SEQUENCE [LARGE SCALE GENOMIC DNA]</scope>
    <source>
        <strain evidence="12">C</strain>
    </source>
</reference>
<keyword evidence="7 10" id="KW-0648">Protein biosynthesis</keyword>
<sequence>MATFLLEVGTEELPASFVAAAIAQWRQRLPEQLEALNLTPTQVKVYGTPRRLALVVEGLLAQQPDQVEEVKGPPSQAAFKDGHPTKAAEGFARKQGVKLADLELRDTDKGEFVFVRKLIQGRPTSVVLAEQIPDWIWGLEGKRFMRWGDGSLRFSRPVRWLLALLDDQVIPVAWMNGSVPMGSDRTSRGHRVLHPEPVALTHAQDYVATLGAAFVQVDPAIRRDTIVQQVKAVAKSVGGTALIPDDLLSEVVDLVEWPTAVVGSFETDFLQLPQDVITTEMISHQRYFPVYQGDQPEQLLPYFITVSNGDPAQSQNIASGNERVIRARLADGQFFYQADQAKPLADYVPQLETVTFQADLGSVLAKTKRIQTIAQSIATQLHIEPQCQALIQRAAYLCKADLVTQMVGEFPELQGRMGQTYARLSGEPPQVADAIFEHYLPRGADDALPQTRVGQVVALADRIDTLVSIFGLGMLPTGSSDPFGLRRAANGIVNILWDAQLPLNLSQVLMAAAQSFTQTYAKAPELDLLVGQLKDFFRQRLQTLLQEEQSVDYDLVNAVLGEDDPELAERALADAVDACDRAHFWQSLRADGTLNILYETINRATRLARQGDLPTHRLDPAEAIQAEALQQDSERAFYEALVNLLPETQAAQAERDYHRLVKQLQEIAPLVSAFFDGEDSVLVMADDPTLRQNRLNLLGLLRNHGRILGDFGAIVKG</sequence>
<evidence type="ECO:0000313" key="12">
    <source>
        <dbReference type="EMBL" id="NCJ05649.1"/>
    </source>
</evidence>
<comment type="subunit">
    <text evidence="10">Tetramer of two alpha and two beta subunits.</text>
</comment>
<evidence type="ECO:0000259" key="11">
    <source>
        <dbReference type="Pfam" id="PF05746"/>
    </source>
</evidence>
<evidence type="ECO:0000313" key="13">
    <source>
        <dbReference type="Proteomes" id="UP000607397"/>
    </source>
</evidence>
<dbReference type="GO" id="GO:0006420">
    <property type="term" value="P:arginyl-tRNA aminoacylation"/>
    <property type="evidence" value="ECO:0007669"/>
    <property type="project" value="InterPro"/>
</dbReference>